<dbReference type="AlphaFoldDB" id="A0A0H5RF08"/>
<evidence type="ECO:0000313" key="1">
    <source>
        <dbReference type="EMBL" id="CRZ12633.1"/>
    </source>
</evidence>
<accession>A0A0H5RF08</accession>
<dbReference type="EMBL" id="HACM01012191">
    <property type="protein sequence ID" value="CRZ12633.1"/>
    <property type="molecule type" value="Transcribed_RNA"/>
</dbReference>
<sequence>MLIKLDLSHKGFHQTGSASLVASSAKICAAARDLNVQNVFNMDETFILYYAASERVLVSKGARRVGHLVPVLNGKKGVSLAVTASLLSSQLLPAFIIDSSGGFGFTLMHQWKNYVKSTVLFNPVHWMTQNILVLYLEWLLKTFLTQRTLLIVDRATTPFGKWLMIGFG</sequence>
<reference evidence="1" key="1">
    <citation type="submission" date="2015-04" db="EMBL/GenBank/DDBJ databases">
        <title>The genome sequence of the plant pathogenic Rhizarian Plasmodiophora brassicae reveals insights in its biotrophic life cycle and the origin of chitin synthesis.</title>
        <authorList>
            <person name="Schwelm A."/>
            <person name="Fogelqvist J."/>
            <person name="Knaust A."/>
            <person name="Julke S."/>
            <person name="Lilja T."/>
            <person name="Dhandapani V."/>
            <person name="Bonilla-Rosso G."/>
            <person name="Karlsson M."/>
            <person name="Shevchenko A."/>
            <person name="Choi S.R."/>
            <person name="Kim H.G."/>
            <person name="Park J.Y."/>
            <person name="Lim Y.P."/>
            <person name="Ludwig-Muller J."/>
            <person name="Dixelius C."/>
        </authorList>
    </citation>
    <scope>NUCLEOTIDE SEQUENCE</scope>
    <source>
        <tissue evidence="1">Potato root galls</tissue>
    </source>
</reference>
<proteinExistence type="predicted"/>
<organism evidence="1">
    <name type="scientific">Spongospora subterranea</name>
    <dbReference type="NCBI Taxonomy" id="70186"/>
    <lineage>
        <taxon>Eukaryota</taxon>
        <taxon>Sar</taxon>
        <taxon>Rhizaria</taxon>
        <taxon>Endomyxa</taxon>
        <taxon>Phytomyxea</taxon>
        <taxon>Plasmodiophorida</taxon>
        <taxon>Plasmodiophoridae</taxon>
        <taxon>Spongospora</taxon>
    </lineage>
</organism>
<name>A0A0H5RF08_9EUKA</name>
<evidence type="ECO:0008006" key="2">
    <source>
        <dbReference type="Google" id="ProtNLM"/>
    </source>
</evidence>
<protein>
    <recommendedName>
        <fullName evidence="2">DDE-1 domain-containing protein</fullName>
    </recommendedName>
</protein>